<feature type="compositionally biased region" description="Basic and acidic residues" evidence="1">
    <location>
        <begin position="55"/>
        <end position="73"/>
    </location>
</feature>
<reference evidence="2" key="2">
    <citation type="journal article" date="2023" name="MicrobiologyOpen">
        <title>Genomics of the tumorigenes clade of the family Rhizobiaceae and description of Rhizobium rhododendri sp. nov.</title>
        <authorList>
            <person name="Kuzmanovic N."/>
            <person name="diCenzo G.C."/>
            <person name="Bunk B."/>
            <person name="Sproeer C."/>
            <person name="Fruehling A."/>
            <person name="Neumann-Schaal M."/>
            <person name="Overmann J."/>
            <person name="Smalla K."/>
        </authorList>
    </citation>
    <scope>NUCLEOTIDE SEQUENCE</scope>
    <source>
        <strain evidence="2">Rho-6.2</strain>
    </source>
</reference>
<protein>
    <submittedName>
        <fullName evidence="2">Uncharacterized protein</fullName>
    </submittedName>
</protein>
<dbReference type="RefSeq" id="WP_142824705.1">
    <property type="nucleotide sequence ID" value="NZ_CP117267.1"/>
</dbReference>
<organism evidence="2 3">
    <name type="scientific">Rhizobium rhododendri</name>
    <dbReference type="NCBI Taxonomy" id="2506430"/>
    <lineage>
        <taxon>Bacteria</taxon>
        <taxon>Pseudomonadati</taxon>
        <taxon>Pseudomonadota</taxon>
        <taxon>Alphaproteobacteria</taxon>
        <taxon>Hyphomicrobiales</taxon>
        <taxon>Rhizobiaceae</taxon>
        <taxon>Rhizobium/Agrobacterium group</taxon>
        <taxon>Rhizobium</taxon>
    </lineage>
</organism>
<proteinExistence type="predicted"/>
<evidence type="ECO:0000256" key="1">
    <source>
        <dbReference type="SAM" id="MobiDB-lite"/>
    </source>
</evidence>
<keyword evidence="3" id="KW-1185">Reference proteome</keyword>
<name>A0ABY8IFD0_9HYPH</name>
<sequence>MPGVFSRIGTILGAAALSGTLALPVLANDYHGHGRTIFHQGAHASGFRNREAGGHRFYADDRSPRQGHEHSRFDPSGYRSHAPERQFTDGHMRRNHFRMLASRDFSTRRGGGIAVIERRQPDYNFISNYAGSVDVYHANGGTYITGYGDGGYTGSSAPVMAPRAKIIDVARTRNGCAYENGVCVIRP</sequence>
<evidence type="ECO:0000313" key="2">
    <source>
        <dbReference type="EMBL" id="WFS22332.1"/>
    </source>
</evidence>
<reference evidence="2" key="1">
    <citation type="journal article" date="2019" name="Phytopathology">
        <title>A Novel Group of Rhizobium tumorigenes-Like Agrobacteria Associated with Crown Gall Disease of Rhododendron and Blueberry.</title>
        <authorList>
            <person name="Kuzmanovic N."/>
            <person name="Behrens P."/>
            <person name="Idczak E."/>
            <person name="Wagner S."/>
            <person name="Gotz M."/>
            <person name="Sproer C."/>
            <person name="Bunk B."/>
            <person name="Overmann J."/>
            <person name="Smalla K."/>
        </authorList>
    </citation>
    <scope>NUCLEOTIDE SEQUENCE</scope>
    <source>
        <strain evidence="2">Rho-6.2</strain>
    </source>
</reference>
<dbReference type="EMBL" id="CP117267">
    <property type="protein sequence ID" value="WFS22332.1"/>
    <property type="molecule type" value="Genomic_DNA"/>
</dbReference>
<gene>
    <name evidence="2" type="ORF">PR018_14405</name>
</gene>
<evidence type="ECO:0000313" key="3">
    <source>
        <dbReference type="Proteomes" id="UP000318939"/>
    </source>
</evidence>
<feature type="region of interest" description="Disordered" evidence="1">
    <location>
        <begin position="55"/>
        <end position="85"/>
    </location>
</feature>
<dbReference type="Proteomes" id="UP000318939">
    <property type="component" value="Chromosome"/>
</dbReference>
<accession>A0ABY8IFD0</accession>